<gene>
    <name evidence="7" type="ORF">COU23_02900</name>
</gene>
<feature type="transmembrane region" description="Helical" evidence="6">
    <location>
        <begin position="301"/>
        <end position="326"/>
    </location>
</feature>
<feature type="transmembrane region" description="Helical" evidence="6">
    <location>
        <begin position="150"/>
        <end position="168"/>
    </location>
</feature>
<evidence type="ECO:0000256" key="6">
    <source>
        <dbReference type="SAM" id="Phobius"/>
    </source>
</evidence>
<comment type="caution">
    <text evidence="7">The sequence shown here is derived from an EMBL/GenBank/DDBJ whole genome shotgun (WGS) entry which is preliminary data.</text>
</comment>
<dbReference type="GO" id="GO:0005886">
    <property type="term" value="C:plasma membrane"/>
    <property type="evidence" value="ECO:0007669"/>
    <property type="project" value="UniProtKB-SubCell"/>
</dbReference>
<feature type="transmembrane region" description="Helical" evidence="6">
    <location>
        <begin position="75"/>
        <end position="102"/>
    </location>
</feature>
<proteinExistence type="predicted"/>
<evidence type="ECO:0008006" key="9">
    <source>
        <dbReference type="Google" id="ProtNLM"/>
    </source>
</evidence>
<feature type="transmembrane region" description="Helical" evidence="6">
    <location>
        <begin position="174"/>
        <end position="194"/>
    </location>
</feature>
<feature type="transmembrane region" description="Helical" evidence="6">
    <location>
        <begin position="365"/>
        <end position="385"/>
    </location>
</feature>
<feature type="transmembrane region" description="Helical" evidence="6">
    <location>
        <begin position="7"/>
        <end position="25"/>
    </location>
</feature>
<evidence type="ECO:0000256" key="3">
    <source>
        <dbReference type="ARBA" id="ARBA00022692"/>
    </source>
</evidence>
<dbReference type="EMBL" id="PFBP01000047">
    <property type="protein sequence ID" value="PIT89614.1"/>
    <property type="molecule type" value="Genomic_DNA"/>
</dbReference>
<feature type="transmembrane region" description="Helical" evidence="6">
    <location>
        <begin position="338"/>
        <end position="358"/>
    </location>
</feature>
<accession>A0A2M6WA38</accession>
<keyword evidence="2" id="KW-1003">Cell membrane</keyword>
<organism evidence="7 8">
    <name type="scientific">Candidatus Kuenenbacteria bacterium CG10_big_fil_rev_8_21_14_0_10_36_11</name>
    <dbReference type="NCBI Taxonomy" id="1974618"/>
    <lineage>
        <taxon>Bacteria</taxon>
        <taxon>Candidatus Kueneniibacteriota</taxon>
    </lineage>
</organism>
<name>A0A2M6WA38_9BACT</name>
<dbReference type="PANTHER" id="PTHR30250">
    <property type="entry name" value="PST FAMILY PREDICTED COLANIC ACID TRANSPORTER"/>
    <property type="match status" value="1"/>
</dbReference>
<evidence type="ECO:0000313" key="8">
    <source>
        <dbReference type="Proteomes" id="UP000231464"/>
    </source>
</evidence>
<evidence type="ECO:0000256" key="5">
    <source>
        <dbReference type="ARBA" id="ARBA00023136"/>
    </source>
</evidence>
<dbReference type="AlphaFoldDB" id="A0A2M6WA38"/>
<feature type="transmembrane region" description="Helical" evidence="6">
    <location>
        <begin position="31"/>
        <end position="50"/>
    </location>
</feature>
<evidence type="ECO:0000256" key="1">
    <source>
        <dbReference type="ARBA" id="ARBA00004651"/>
    </source>
</evidence>
<sequence length="425" mass="48735">MATLQIGTLFATGLTFVGSIIFARVLGPEDYGKYGLIFAFTALIGIFLNWGADHATLTLMSEAWANKDKQKIKELIIYFLKLSLYVNGTIGLLAFFTAPLIANYLYHDFTIGSLARWVLLANMLSVLFSLSIIVLQVVRKIKYLTVLENLNKIFYITIPVVLVIFGWYLKGIVFGYLICGIIFFIFSFFFYLMMMKKTDLLPSFKEIFNDFFKVPLKKYFRFGFLIAIDKNLANLYGILPMTFLGMFALKSDIGYFKIAFSYISLYTIFLKPISRLLSVQLPKSKTYGQEILKNHFYKTTLYSFLIVVCLIIPMVLMAKFLVLTFYGQEFLPTVNLIYLLWPYALVSSLGIGLGALYRTINKMKVTILTNLIIFLITGPLIYWLIKSFFLTGMIISIILWALIPNLALILYFYFYSKKHAADNSD</sequence>
<evidence type="ECO:0000256" key="4">
    <source>
        <dbReference type="ARBA" id="ARBA00022989"/>
    </source>
</evidence>
<keyword evidence="4 6" id="KW-1133">Transmembrane helix</keyword>
<evidence type="ECO:0000313" key="7">
    <source>
        <dbReference type="EMBL" id="PIT89614.1"/>
    </source>
</evidence>
<feature type="transmembrane region" description="Helical" evidence="6">
    <location>
        <begin position="231"/>
        <end position="249"/>
    </location>
</feature>
<dbReference type="InterPro" id="IPR050833">
    <property type="entry name" value="Poly_Biosynth_Transport"/>
</dbReference>
<keyword evidence="5 6" id="KW-0472">Membrane</keyword>
<comment type="subcellular location">
    <subcellularLocation>
        <location evidence="1">Cell membrane</location>
        <topology evidence="1">Multi-pass membrane protein</topology>
    </subcellularLocation>
</comment>
<reference evidence="8" key="1">
    <citation type="submission" date="2017-09" db="EMBL/GenBank/DDBJ databases">
        <title>Depth-based differentiation of microbial function through sediment-hosted aquifers and enrichment of novel symbionts in the deep terrestrial subsurface.</title>
        <authorList>
            <person name="Probst A.J."/>
            <person name="Ladd B."/>
            <person name="Jarett J.K."/>
            <person name="Geller-Mcgrath D.E."/>
            <person name="Sieber C.M.K."/>
            <person name="Emerson J.B."/>
            <person name="Anantharaman K."/>
            <person name="Thomas B.C."/>
            <person name="Malmstrom R."/>
            <person name="Stieglmeier M."/>
            <person name="Klingl A."/>
            <person name="Woyke T."/>
            <person name="Ryan C.M."/>
            <person name="Banfield J.F."/>
        </authorList>
    </citation>
    <scope>NUCLEOTIDE SEQUENCE [LARGE SCALE GENOMIC DNA]</scope>
</reference>
<dbReference type="Pfam" id="PF01943">
    <property type="entry name" value="Polysacc_synt"/>
    <property type="match status" value="1"/>
</dbReference>
<feature type="transmembrane region" description="Helical" evidence="6">
    <location>
        <begin position="114"/>
        <end position="138"/>
    </location>
</feature>
<dbReference type="PANTHER" id="PTHR30250:SF11">
    <property type="entry name" value="O-ANTIGEN TRANSPORTER-RELATED"/>
    <property type="match status" value="1"/>
</dbReference>
<keyword evidence="3 6" id="KW-0812">Transmembrane</keyword>
<dbReference type="InterPro" id="IPR002797">
    <property type="entry name" value="Polysacc_synth"/>
</dbReference>
<feature type="transmembrane region" description="Helical" evidence="6">
    <location>
        <begin position="391"/>
        <end position="414"/>
    </location>
</feature>
<protein>
    <recommendedName>
        <fullName evidence="9">Polysaccharide biosynthesis protein C-terminal domain-containing protein</fullName>
    </recommendedName>
</protein>
<dbReference type="Proteomes" id="UP000231464">
    <property type="component" value="Unassembled WGS sequence"/>
</dbReference>
<evidence type="ECO:0000256" key="2">
    <source>
        <dbReference type="ARBA" id="ARBA00022475"/>
    </source>
</evidence>
<feature type="transmembrane region" description="Helical" evidence="6">
    <location>
        <begin position="255"/>
        <end position="273"/>
    </location>
</feature>